<name>A0A845BI33_9PROT</name>
<proteinExistence type="predicted"/>
<protein>
    <submittedName>
        <fullName evidence="3">Glycosyltransferase</fullName>
    </submittedName>
</protein>
<evidence type="ECO:0000256" key="1">
    <source>
        <dbReference type="ARBA" id="ARBA00022679"/>
    </source>
</evidence>
<comment type="caution">
    <text evidence="3">The sequence shown here is derived from an EMBL/GenBank/DDBJ whole genome shotgun (WGS) entry which is preliminary data.</text>
</comment>
<dbReference type="Pfam" id="PF13692">
    <property type="entry name" value="Glyco_trans_1_4"/>
    <property type="match status" value="1"/>
</dbReference>
<dbReference type="GO" id="GO:0009103">
    <property type="term" value="P:lipopolysaccharide biosynthetic process"/>
    <property type="evidence" value="ECO:0007669"/>
    <property type="project" value="TreeGrafter"/>
</dbReference>
<dbReference type="EMBL" id="SNVJ01000004">
    <property type="protein sequence ID" value="MXP63099.1"/>
    <property type="molecule type" value="Genomic_DNA"/>
</dbReference>
<evidence type="ECO:0000313" key="4">
    <source>
        <dbReference type="Proteomes" id="UP000460715"/>
    </source>
</evidence>
<dbReference type="Gene3D" id="3.40.50.2000">
    <property type="entry name" value="Glycogen Phosphorylase B"/>
    <property type="match status" value="2"/>
</dbReference>
<dbReference type="RefSeq" id="WP_160936208.1">
    <property type="nucleotide sequence ID" value="NZ_SNVJ01000004.1"/>
</dbReference>
<sequence>MLVGPWPPTTGGVTTFMLNVVNSILLERNEFIRFTTSRPPKKDVTNNYGYASVLRGGVRRVLLGGLLTIWHLVSFSFVVCGRRADIVQIQASDFQTFWEAALYVLLSRMLRRPVLMRLGGAFDHFYEVSSPRARSLIRRVLRLPDRLVVQSAYWQDLVHRLGRKEGVIVLPNWVPDNLVTASRPPSAEIPTCLFVAGTEAVRKGFEEVFAAIRLLRDAGTPVRFRLLALPPSLLAQLQAENLGDMVTAEGYVEHARMLSIMRQADIFLLPSRGEGFPNSLIEAMASGATCLATSVGAVPEILGRDSEALIPLRDPHALAKAITRLALRPDLRSKLAAEGQAIVRSRYVASAVLPTLEAAWLTLAGQQQSEHPHGKTAPMTQPAGKRHP</sequence>
<dbReference type="Proteomes" id="UP000460715">
    <property type="component" value="Unassembled WGS sequence"/>
</dbReference>
<evidence type="ECO:0000313" key="3">
    <source>
        <dbReference type="EMBL" id="MXP63099.1"/>
    </source>
</evidence>
<keyword evidence="4" id="KW-1185">Reference proteome</keyword>
<organism evidence="3 4">
    <name type="scientific">Teichococcus coralli</name>
    <dbReference type="NCBI Taxonomy" id="2545983"/>
    <lineage>
        <taxon>Bacteria</taxon>
        <taxon>Pseudomonadati</taxon>
        <taxon>Pseudomonadota</taxon>
        <taxon>Alphaproteobacteria</taxon>
        <taxon>Acetobacterales</taxon>
        <taxon>Roseomonadaceae</taxon>
        <taxon>Roseomonas</taxon>
    </lineage>
</organism>
<feature type="region of interest" description="Disordered" evidence="2">
    <location>
        <begin position="364"/>
        <end position="388"/>
    </location>
</feature>
<dbReference type="CDD" id="cd03801">
    <property type="entry name" value="GT4_PimA-like"/>
    <property type="match status" value="1"/>
</dbReference>
<reference evidence="3 4" key="1">
    <citation type="submission" date="2019-03" db="EMBL/GenBank/DDBJ databases">
        <title>Roseomonas sp. a novel Roseomonas species isolated from Sea whip Gorgonian.</title>
        <authorList>
            <person name="Li F."/>
            <person name="Pan X."/>
            <person name="Huang S."/>
            <person name="Li Z."/>
            <person name="Meng B."/>
        </authorList>
    </citation>
    <scope>NUCLEOTIDE SEQUENCE [LARGE SCALE GENOMIC DNA]</scope>
    <source>
        <strain evidence="3 4">M0104</strain>
    </source>
</reference>
<dbReference type="PANTHER" id="PTHR46401">
    <property type="entry name" value="GLYCOSYLTRANSFERASE WBBK-RELATED"/>
    <property type="match status" value="1"/>
</dbReference>
<keyword evidence="1 3" id="KW-0808">Transferase</keyword>
<gene>
    <name evidence="3" type="ORF">E0493_06995</name>
</gene>
<dbReference type="OrthoDB" id="7856752at2"/>
<dbReference type="PANTHER" id="PTHR46401:SF2">
    <property type="entry name" value="GLYCOSYLTRANSFERASE WBBK-RELATED"/>
    <property type="match status" value="1"/>
</dbReference>
<dbReference type="AlphaFoldDB" id="A0A845BI33"/>
<accession>A0A845BI33</accession>
<dbReference type="SUPFAM" id="SSF53756">
    <property type="entry name" value="UDP-Glycosyltransferase/glycogen phosphorylase"/>
    <property type="match status" value="1"/>
</dbReference>
<evidence type="ECO:0000256" key="2">
    <source>
        <dbReference type="SAM" id="MobiDB-lite"/>
    </source>
</evidence>
<dbReference type="GO" id="GO:0016757">
    <property type="term" value="F:glycosyltransferase activity"/>
    <property type="evidence" value="ECO:0007669"/>
    <property type="project" value="TreeGrafter"/>
</dbReference>